<evidence type="ECO:0000313" key="3">
    <source>
        <dbReference type="Proteomes" id="UP000679992"/>
    </source>
</evidence>
<dbReference type="Proteomes" id="UP000679992">
    <property type="component" value="Unassembled WGS sequence"/>
</dbReference>
<proteinExistence type="predicted"/>
<name>A0ABQ4MAG2_9BACL</name>
<reference evidence="2 3" key="1">
    <citation type="submission" date="2021-03" db="EMBL/GenBank/DDBJ databases">
        <title>Antimicrobial resistance genes in bacteria isolated from Japanese honey, and their potential for conferring macrolide and lincosamide resistance in the American foulbrood pathogen Paenibacillus larvae.</title>
        <authorList>
            <person name="Okamoto M."/>
            <person name="Kumagai M."/>
            <person name="Kanamori H."/>
            <person name="Takamatsu D."/>
        </authorList>
    </citation>
    <scope>NUCLEOTIDE SEQUENCE [LARGE SCALE GENOMIC DNA]</scope>
    <source>
        <strain evidence="2 3">J42TS3</strain>
    </source>
</reference>
<evidence type="ECO:0000256" key="1">
    <source>
        <dbReference type="SAM" id="Phobius"/>
    </source>
</evidence>
<keyword evidence="3" id="KW-1185">Reference proteome</keyword>
<keyword evidence="1" id="KW-0812">Transmembrane</keyword>
<accession>A0ABQ4MAG2</accession>
<protein>
    <submittedName>
        <fullName evidence="2">Uncharacterized protein</fullName>
    </submittedName>
</protein>
<sequence length="52" mass="6226">MGANNRPKLTVIKGKLNQQKGADEETRRPFWFRILEGILMFFVRIISWIRHL</sequence>
<dbReference type="RefSeq" id="WP_213654662.1">
    <property type="nucleotide sequence ID" value="NZ_BOSL01000005.1"/>
</dbReference>
<keyword evidence="1" id="KW-0472">Membrane</keyword>
<organism evidence="2 3">
    <name type="scientific">Paenibacillus vini</name>
    <dbReference type="NCBI Taxonomy" id="1476024"/>
    <lineage>
        <taxon>Bacteria</taxon>
        <taxon>Bacillati</taxon>
        <taxon>Bacillota</taxon>
        <taxon>Bacilli</taxon>
        <taxon>Bacillales</taxon>
        <taxon>Paenibacillaceae</taxon>
        <taxon>Paenibacillus</taxon>
    </lineage>
</organism>
<keyword evidence="1" id="KW-1133">Transmembrane helix</keyword>
<feature type="transmembrane region" description="Helical" evidence="1">
    <location>
        <begin position="30"/>
        <end position="49"/>
    </location>
</feature>
<evidence type="ECO:0000313" key="2">
    <source>
        <dbReference type="EMBL" id="GIP52986.1"/>
    </source>
</evidence>
<gene>
    <name evidence="2" type="ORF">J42TS3_20210</name>
</gene>
<comment type="caution">
    <text evidence="2">The sequence shown here is derived from an EMBL/GenBank/DDBJ whole genome shotgun (WGS) entry which is preliminary data.</text>
</comment>
<dbReference type="EMBL" id="BOSL01000005">
    <property type="protein sequence ID" value="GIP52986.1"/>
    <property type="molecule type" value="Genomic_DNA"/>
</dbReference>